<organism evidence="1 2">
    <name type="scientific">Roseomonas indoligenes</name>
    <dbReference type="NCBI Taxonomy" id="2820811"/>
    <lineage>
        <taxon>Bacteria</taxon>
        <taxon>Pseudomonadati</taxon>
        <taxon>Pseudomonadota</taxon>
        <taxon>Alphaproteobacteria</taxon>
        <taxon>Acetobacterales</taxon>
        <taxon>Roseomonadaceae</taxon>
        <taxon>Roseomonas</taxon>
    </lineage>
</organism>
<protein>
    <recommendedName>
        <fullName evidence="3">Peptidase S9 prolyl oligopeptidase catalytic domain-containing protein</fullName>
    </recommendedName>
</protein>
<dbReference type="GO" id="GO:0004806">
    <property type="term" value="F:triacylglycerol lipase activity"/>
    <property type="evidence" value="ECO:0007669"/>
    <property type="project" value="InterPro"/>
</dbReference>
<dbReference type="Gene3D" id="3.40.50.1820">
    <property type="entry name" value="alpha/beta hydrolase"/>
    <property type="match status" value="1"/>
</dbReference>
<evidence type="ECO:0000313" key="2">
    <source>
        <dbReference type="Proteomes" id="UP000677537"/>
    </source>
</evidence>
<dbReference type="Pfam" id="PF03583">
    <property type="entry name" value="LIP"/>
    <property type="match status" value="1"/>
</dbReference>
<dbReference type="Proteomes" id="UP000677537">
    <property type="component" value="Unassembled WGS sequence"/>
</dbReference>
<dbReference type="InterPro" id="IPR005152">
    <property type="entry name" value="Lipase_secreted"/>
</dbReference>
<evidence type="ECO:0008006" key="3">
    <source>
        <dbReference type="Google" id="ProtNLM"/>
    </source>
</evidence>
<keyword evidence="2" id="KW-1185">Reference proteome</keyword>
<dbReference type="GO" id="GO:0016042">
    <property type="term" value="P:lipid catabolic process"/>
    <property type="evidence" value="ECO:0007669"/>
    <property type="project" value="InterPro"/>
</dbReference>
<dbReference type="AlphaFoldDB" id="A0A940N2Y7"/>
<accession>A0A940N2Y7</accession>
<sequence length="139" mass="14920">MVPRANPAMERLASECIESIYDLIARKESEKPMEQGFLRVPDLSTAEPWRSLLRANTPGTLRPGMPLLLAQGQADTIVRPEVTRAYMAQSCAAGVPVQMLSLPGVGHGFAAYTIAGTAVAWMADRFAGLPAPNDCTSPH</sequence>
<evidence type="ECO:0000313" key="1">
    <source>
        <dbReference type="EMBL" id="MBP0495767.1"/>
    </source>
</evidence>
<proteinExistence type="predicted"/>
<dbReference type="InterPro" id="IPR029058">
    <property type="entry name" value="AB_hydrolase_fold"/>
</dbReference>
<dbReference type="SUPFAM" id="SSF53474">
    <property type="entry name" value="alpha/beta-Hydrolases"/>
    <property type="match status" value="1"/>
</dbReference>
<dbReference type="PANTHER" id="PTHR34853">
    <property type="match status" value="1"/>
</dbReference>
<comment type="caution">
    <text evidence="1">The sequence shown here is derived from an EMBL/GenBank/DDBJ whole genome shotgun (WGS) entry which is preliminary data.</text>
</comment>
<gene>
    <name evidence="1" type="ORF">J5Y10_23485</name>
</gene>
<dbReference type="EMBL" id="JAGIZA010000021">
    <property type="protein sequence ID" value="MBP0495767.1"/>
    <property type="molecule type" value="Genomic_DNA"/>
</dbReference>
<name>A0A940N2Y7_9PROT</name>
<dbReference type="PANTHER" id="PTHR34853:SF1">
    <property type="entry name" value="LIPASE 5"/>
    <property type="match status" value="1"/>
</dbReference>
<reference evidence="1" key="1">
    <citation type="submission" date="2021-03" db="EMBL/GenBank/DDBJ databases">
        <authorList>
            <person name="So Y."/>
        </authorList>
    </citation>
    <scope>NUCLEOTIDE SEQUENCE</scope>
    <source>
        <strain evidence="1">SG15</strain>
    </source>
</reference>